<dbReference type="SMART" id="SM00854">
    <property type="entry name" value="PGA_cap"/>
    <property type="match status" value="1"/>
</dbReference>
<gene>
    <name evidence="5" type="ORF">H9702_03875</name>
</gene>
<evidence type="ECO:0000256" key="1">
    <source>
        <dbReference type="ARBA" id="ARBA00005662"/>
    </source>
</evidence>
<dbReference type="InterPro" id="IPR029052">
    <property type="entry name" value="Metallo-depent_PP-like"/>
</dbReference>
<dbReference type="CDD" id="cd07381">
    <property type="entry name" value="MPP_CapA"/>
    <property type="match status" value="1"/>
</dbReference>
<evidence type="ECO:0000256" key="2">
    <source>
        <dbReference type="ARBA" id="ARBA00022729"/>
    </source>
</evidence>
<dbReference type="Gene3D" id="3.60.21.10">
    <property type="match status" value="1"/>
</dbReference>
<feature type="signal peptide" evidence="3">
    <location>
        <begin position="1"/>
        <end position="20"/>
    </location>
</feature>
<dbReference type="InterPro" id="IPR052169">
    <property type="entry name" value="CW_Biosynth-Accessory"/>
</dbReference>
<dbReference type="AlphaFoldDB" id="A0A9D2NSK5"/>
<dbReference type="PROSITE" id="PS51257">
    <property type="entry name" value="PROKAR_LIPOPROTEIN"/>
    <property type="match status" value="1"/>
</dbReference>
<dbReference type="Proteomes" id="UP000823896">
    <property type="component" value="Unassembled WGS sequence"/>
</dbReference>
<name>A0A9D2NSK5_9FIRM</name>
<comment type="caution">
    <text evidence="5">The sequence shown here is derived from an EMBL/GenBank/DDBJ whole genome shotgun (WGS) entry which is preliminary data.</text>
</comment>
<feature type="chain" id="PRO_5039129882" evidence="3">
    <location>
        <begin position="21"/>
        <end position="376"/>
    </location>
</feature>
<accession>A0A9D2NSK5</accession>
<dbReference type="PANTHER" id="PTHR33393:SF12">
    <property type="entry name" value="CAPSULE BIOSYNTHESIS PROTEIN CAPA"/>
    <property type="match status" value="1"/>
</dbReference>
<protein>
    <submittedName>
        <fullName evidence="5">CapA family protein</fullName>
    </submittedName>
</protein>
<organism evidence="5 6">
    <name type="scientific">Candidatus Merdibacter merdavium</name>
    <dbReference type="NCBI Taxonomy" id="2838692"/>
    <lineage>
        <taxon>Bacteria</taxon>
        <taxon>Bacillati</taxon>
        <taxon>Bacillota</taxon>
        <taxon>Erysipelotrichia</taxon>
        <taxon>Erysipelotrichales</taxon>
        <taxon>Erysipelotrichaceae</taxon>
        <taxon>Merdibacter</taxon>
    </lineage>
</organism>
<dbReference type="InterPro" id="IPR019079">
    <property type="entry name" value="Capsule_synth_CapA"/>
</dbReference>
<sequence length="376" mass="41642">MRRTILAVLALLVLAGCQKAPEPPQQTQSVPQPKTVSFLAAGDDLIHGLIYESGRQEDGSYDFRPMYARVKPQIEAADVAVINQETVCGGSELGLSSYPAFNSPYEILDALADAGVDWITTSTNHAFDFGEQAILNQLGHVRENYPQMMVTGTHDSAEDAKTMRVLQRNGVRIGLLSYTYGLNGLSLPEGKEYLVDLIDEEKIAADVASLSEVSDIQVVGMHWGTEYQFAPDDRQRELAQWLSDQGVDVIIGTHPHVLQPIQMITGEKGNETLVFYSLGNFVSAQDVNSRMLGAMAKWNMIYDPQDGHVAIEDVRVEPTVMFFDAAGKNVQVYPLSQYDDETASRHLLSLQGEDMSVSFFHDLCAQIMGEWMEDEE</sequence>
<proteinExistence type="inferred from homology"/>
<evidence type="ECO:0000313" key="6">
    <source>
        <dbReference type="Proteomes" id="UP000823896"/>
    </source>
</evidence>
<keyword evidence="2 3" id="KW-0732">Signal</keyword>
<reference evidence="5" key="2">
    <citation type="submission" date="2021-04" db="EMBL/GenBank/DDBJ databases">
        <authorList>
            <person name="Gilroy R."/>
        </authorList>
    </citation>
    <scope>NUCLEOTIDE SEQUENCE</scope>
    <source>
        <strain evidence="5">CHK187-11901</strain>
    </source>
</reference>
<dbReference type="InterPro" id="IPR012640">
    <property type="entry name" value="Membr_lipoprot_lipid_attach_CS"/>
</dbReference>
<comment type="similarity">
    <text evidence="1">Belongs to the CapA family.</text>
</comment>
<dbReference type="PANTHER" id="PTHR33393">
    <property type="entry name" value="POLYGLUTAMINE SYNTHESIS ACCESSORY PROTEIN RV0574C-RELATED"/>
    <property type="match status" value="1"/>
</dbReference>
<dbReference type="Pfam" id="PF08139">
    <property type="entry name" value="LPAM_1"/>
    <property type="match status" value="1"/>
</dbReference>
<evidence type="ECO:0000313" key="5">
    <source>
        <dbReference type="EMBL" id="HJC36249.1"/>
    </source>
</evidence>
<dbReference type="EMBL" id="DWWM01000023">
    <property type="protein sequence ID" value="HJC36249.1"/>
    <property type="molecule type" value="Genomic_DNA"/>
</dbReference>
<evidence type="ECO:0000259" key="4">
    <source>
        <dbReference type="SMART" id="SM00854"/>
    </source>
</evidence>
<feature type="domain" description="Capsule synthesis protein CapA" evidence="4">
    <location>
        <begin position="37"/>
        <end position="285"/>
    </location>
</feature>
<evidence type="ECO:0000256" key="3">
    <source>
        <dbReference type="SAM" id="SignalP"/>
    </source>
</evidence>
<reference evidence="5" key="1">
    <citation type="journal article" date="2021" name="PeerJ">
        <title>Extensive microbial diversity within the chicken gut microbiome revealed by metagenomics and culture.</title>
        <authorList>
            <person name="Gilroy R."/>
            <person name="Ravi A."/>
            <person name="Getino M."/>
            <person name="Pursley I."/>
            <person name="Horton D.L."/>
            <person name="Alikhan N.F."/>
            <person name="Baker D."/>
            <person name="Gharbi K."/>
            <person name="Hall N."/>
            <person name="Watson M."/>
            <person name="Adriaenssens E.M."/>
            <person name="Foster-Nyarko E."/>
            <person name="Jarju S."/>
            <person name="Secka A."/>
            <person name="Antonio M."/>
            <person name="Oren A."/>
            <person name="Chaudhuri R.R."/>
            <person name="La Ragione R."/>
            <person name="Hildebrand F."/>
            <person name="Pallen M.J."/>
        </authorList>
    </citation>
    <scope>NUCLEOTIDE SEQUENCE</scope>
    <source>
        <strain evidence="5">CHK187-11901</strain>
    </source>
</reference>
<dbReference type="Pfam" id="PF09587">
    <property type="entry name" value="PGA_cap"/>
    <property type="match status" value="1"/>
</dbReference>
<dbReference type="SUPFAM" id="SSF56300">
    <property type="entry name" value="Metallo-dependent phosphatases"/>
    <property type="match status" value="1"/>
</dbReference>